<organism evidence="3 4">
    <name type="scientific">Leifsonia kafniensis</name>
    <dbReference type="NCBI Taxonomy" id="475957"/>
    <lineage>
        <taxon>Bacteria</taxon>
        <taxon>Bacillati</taxon>
        <taxon>Actinomycetota</taxon>
        <taxon>Actinomycetes</taxon>
        <taxon>Micrococcales</taxon>
        <taxon>Microbacteriaceae</taxon>
        <taxon>Leifsonia</taxon>
    </lineage>
</organism>
<keyword evidence="4" id="KW-1185">Reference proteome</keyword>
<name>A0ABP7KAY4_9MICO</name>
<dbReference type="RefSeq" id="WP_345063700.1">
    <property type="nucleotide sequence ID" value="NZ_BAABCN010000002.1"/>
</dbReference>
<feature type="transmembrane region" description="Helical" evidence="2">
    <location>
        <begin position="42"/>
        <end position="67"/>
    </location>
</feature>
<gene>
    <name evidence="3" type="ORF">GCM10022381_13330</name>
</gene>
<evidence type="ECO:0000313" key="3">
    <source>
        <dbReference type="EMBL" id="GAA3871576.1"/>
    </source>
</evidence>
<proteinExistence type="predicted"/>
<accession>A0ABP7KAY4</accession>
<feature type="region of interest" description="Disordered" evidence="1">
    <location>
        <begin position="76"/>
        <end position="96"/>
    </location>
</feature>
<evidence type="ECO:0000313" key="4">
    <source>
        <dbReference type="Proteomes" id="UP001501803"/>
    </source>
</evidence>
<keyword evidence="2" id="KW-0472">Membrane</keyword>
<evidence type="ECO:0000256" key="2">
    <source>
        <dbReference type="SAM" id="Phobius"/>
    </source>
</evidence>
<evidence type="ECO:0000256" key="1">
    <source>
        <dbReference type="SAM" id="MobiDB-lite"/>
    </source>
</evidence>
<dbReference type="Proteomes" id="UP001501803">
    <property type="component" value="Unassembled WGS sequence"/>
</dbReference>
<dbReference type="EMBL" id="BAABCN010000002">
    <property type="protein sequence ID" value="GAA3871576.1"/>
    <property type="molecule type" value="Genomic_DNA"/>
</dbReference>
<keyword evidence="2" id="KW-1133">Transmembrane helix</keyword>
<protein>
    <submittedName>
        <fullName evidence="3">Uncharacterized protein</fullName>
    </submittedName>
</protein>
<reference evidence="4" key="1">
    <citation type="journal article" date="2019" name="Int. J. Syst. Evol. Microbiol.">
        <title>The Global Catalogue of Microorganisms (GCM) 10K type strain sequencing project: providing services to taxonomists for standard genome sequencing and annotation.</title>
        <authorList>
            <consortium name="The Broad Institute Genomics Platform"/>
            <consortium name="The Broad Institute Genome Sequencing Center for Infectious Disease"/>
            <person name="Wu L."/>
            <person name="Ma J."/>
        </authorList>
    </citation>
    <scope>NUCLEOTIDE SEQUENCE [LARGE SCALE GENOMIC DNA]</scope>
    <source>
        <strain evidence="4">JCM 17021</strain>
    </source>
</reference>
<sequence>MSLNRDSVLLESVRTHRARLRGAFLLGTLTSRRTVNDNVKRMIGSLVLAAVVGAGCIGTSFVTNFLADQAAAKAAQQQQFAPTPSPSAAPSEGTKK</sequence>
<comment type="caution">
    <text evidence="3">The sequence shown here is derived from an EMBL/GenBank/DDBJ whole genome shotgun (WGS) entry which is preliminary data.</text>
</comment>
<keyword evidence="2" id="KW-0812">Transmembrane</keyword>